<protein>
    <recommendedName>
        <fullName evidence="3">Macroglobulin domain-containing protein</fullName>
    </recommendedName>
</protein>
<evidence type="ECO:0008006" key="3">
    <source>
        <dbReference type="Google" id="ProtNLM"/>
    </source>
</evidence>
<name>A0ABT2EJ22_9BACT</name>
<dbReference type="RefSeq" id="WP_259092815.1">
    <property type="nucleotide sequence ID" value="NZ_CP130454.1"/>
</dbReference>
<dbReference type="EMBL" id="JANUCP010000001">
    <property type="protein sequence ID" value="MCS3917945.1"/>
    <property type="molecule type" value="Genomic_DNA"/>
</dbReference>
<gene>
    <name evidence="1" type="ORF">M2350_000342</name>
</gene>
<comment type="caution">
    <text evidence="1">The sequence shown here is derived from an EMBL/GenBank/DDBJ whole genome shotgun (WGS) entry which is preliminary data.</text>
</comment>
<organism evidence="1 2">
    <name type="scientific">Candidatus Fervidibacter sacchari</name>
    <dbReference type="NCBI Taxonomy" id="1448929"/>
    <lineage>
        <taxon>Bacteria</taxon>
        <taxon>Candidatus Fervidibacterota</taxon>
        <taxon>Candidatus Fervidibacter</taxon>
    </lineage>
</organism>
<keyword evidence="2" id="KW-1185">Reference proteome</keyword>
<dbReference type="Proteomes" id="UP001204798">
    <property type="component" value="Unassembled WGS sequence"/>
</dbReference>
<accession>A0ABT2EJ22</accession>
<evidence type="ECO:0000313" key="2">
    <source>
        <dbReference type="Proteomes" id="UP001204798"/>
    </source>
</evidence>
<proteinExistence type="predicted"/>
<reference evidence="1 2" key="1">
    <citation type="submission" date="2022-08" db="EMBL/GenBank/DDBJ databases">
        <title>Bacterial and archaeal communities from various locations to study Microbial Dark Matter (Phase II).</title>
        <authorList>
            <person name="Stepanauskas R."/>
        </authorList>
    </citation>
    <scope>NUCLEOTIDE SEQUENCE [LARGE SCALE GENOMIC DNA]</scope>
    <source>
        <strain evidence="1 2">PD1</strain>
    </source>
</reference>
<evidence type="ECO:0000313" key="1">
    <source>
        <dbReference type="EMBL" id="MCS3917945.1"/>
    </source>
</evidence>
<sequence>MRRLLTFGCWLFVIMSWGYGKDADHLRCTGVLKGYFLTSAGEVVLRSVNLTTQPISEQPKEEMYLLWAGYYFEGQIKSAKPIRHIAILADRHVVWKRELPKAILQGAVPDLKLPLQLHTRYGSDWKVRVGFEDGGVVELPLRPIGVRFRTPPPLKIDWLDLVRIRAIKNFLTRYGDRLFPGWNAEQVPFALLGDDGQWVFVNHPKPPKGAKRYRGPSPLKVDIFWSDHLLEFDVPSEAAQTEKINGVDTVILPFRPYWFALPEYETKRNAAEAMMRLVILLHECFHAWYGQQPFQSLEISVPAYPLATGELPRLTDVLRNLESDLLNEALVTQDIDRRNEAIRQFLALRQLPPKPEYQSVVEMERIAELSEGVASVLTDQALELLMAQWQEYYPMLKVDPFLTEQPISLSLLWKSYPASPYFTGAAQLTLLERWGFDWKSHLRATGFRTPLDELLKKAIASKDNTWQEPSPEQQAQEAQALWRKVERQLAAMKQVEEELQNDGFEEFRKRLRGEKLGLWVKVAFPEEILRDYPPPKVPLDGRWQESLNLMGWDFRMDVNRLCWVSQETMQSLVARFYLPMEKEEVVWFRWRGNDLEVRGEGLQLYVPQARLIKTKDCLWLVGQSRSLSGEKPLWARRVKRAGWLAASLAFLLAVSTKTHAQIPEGVTVNATATGLFRDADTGQIAYLTLDLLDEAKNPPGNWHTIVDEQYDISVVVESVEPQLRSLVLKDEDGGEIARAESDQVSNRLQVQARQQSRHGCKWRLVLEAQVVYIPKPPPPREEYRLVLTKKHFTTLPPEYGQIHVRVYDGSNNQPLAWARIEIPEAKTTGQTGPDGTWTSQPLPASAKRGNTYTVIVTGPTAFSRVWCEVRNKVTLYSQGVYVMHVPLWPHCPIVGRIVFEGPGGDPQFAIVEAKKGNVTFQGIVNPDGTFVIPGGGGAPEAGEWTVTVKYPGAESITPPSRTVTVPNHCPKDATRPGSHSPVDAGTFTIKLPFPGGPQGG</sequence>